<proteinExistence type="inferred from homology"/>
<dbReference type="InterPro" id="IPR042128">
    <property type="entry name" value="NuoE_dom"/>
</dbReference>
<dbReference type="CDD" id="cd03064">
    <property type="entry name" value="TRX_Fd_NuoE"/>
    <property type="match status" value="1"/>
</dbReference>
<evidence type="ECO:0000256" key="10">
    <source>
        <dbReference type="PIRSR" id="PIRSR000216-1"/>
    </source>
</evidence>
<evidence type="ECO:0000256" key="4">
    <source>
        <dbReference type="ARBA" id="ARBA00022723"/>
    </source>
</evidence>
<feature type="binding site" evidence="10">
    <location>
        <position position="147"/>
    </location>
    <ligand>
        <name>[2Fe-2S] cluster</name>
        <dbReference type="ChEBI" id="CHEBI:190135"/>
    </ligand>
</feature>
<dbReference type="RefSeq" id="WP_007620648.1">
    <property type="nucleotide sequence ID" value="NZ_BAEO01000034.1"/>
</dbReference>
<keyword evidence="5 10" id="KW-0408">Iron</keyword>
<dbReference type="GO" id="GO:0051537">
    <property type="term" value="F:2 iron, 2 sulfur cluster binding"/>
    <property type="evidence" value="ECO:0007669"/>
    <property type="project" value="UniProtKB-KW"/>
</dbReference>
<keyword evidence="3 10" id="KW-0001">2Fe-2S</keyword>
<dbReference type="AlphaFoldDB" id="K6YSF0"/>
<evidence type="ECO:0000256" key="6">
    <source>
        <dbReference type="ARBA" id="ARBA00023014"/>
    </source>
</evidence>
<comment type="cofactor">
    <cofactor evidence="10">
        <name>[2Fe-2S] cluster</name>
        <dbReference type="ChEBI" id="CHEBI:190135"/>
    </cofactor>
    <text evidence="10">Binds 1 [2Fe-2S] cluster.</text>
</comment>
<evidence type="ECO:0000256" key="9">
    <source>
        <dbReference type="ARBA" id="ARBA00034078"/>
    </source>
</evidence>
<evidence type="ECO:0000256" key="1">
    <source>
        <dbReference type="ARBA" id="ARBA00010643"/>
    </source>
</evidence>
<dbReference type="STRING" id="493475.GARC_2652"/>
<reference evidence="11 12" key="1">
    <citation type="journal article" date="2017" name="Antonie Van Leeuwenhoek">
        <title>Rhizobium rhizosphaerae sp. nov., a novel species isolated from rice rhizosphere.</title>
        <authorList>
            <person name="Zhao J.J."/>
            <person name="Zhang J."/>
            <person name="Zhang R.J."/>
            <person name="Zhang C.W."/>
            <person name="Yin H.Q."/>
            <person name="Zhang X.X."/>
        </authorList>
    </citation>
    <scope>NUCLEOTIDE SEQUENCE [LARGE SCALE GENOMIC DNA]</scope>
    <source>
        <strain evidence="11 12">BSs20135</strain>
    </source>
</reference>
<dbReference type="NCBIfam" id="NF005722">
    <property type="entry name" value="PRK07539.1-2"/>
    <property type="match status" value="1"/>
</dbReference>
<evidence type="ECO:0000256" key="3">
    <source>
        <dbReference type="ARBA" id="ARBA00022714"/>
    </source>
</evidence>
<comment type="similarity">
    <text evidence="1">Belongs to the complex I 24 kDa subunit family.</text>
</comment>
<evidence type="ECO:0000256" key="8">
    <source>
        <dbReference type="ARBA" id="ARBA00032788"/>
    </source>
</evidence>
<dbReference type="PANTHER" id="PTHR10371:SF3">
    <property type="entry name" value="NADH DEHYDROGENASE [UBIQUINONE] FLAVOPROTEIN 2, MITOCHONDRIAL"/>
    <property type="match status" value="1"/>
</dbReference>
<keyword evidence="6 10" id="KW-0411">Iron-sulfur</keyword>
<dbReference type="PANTHER" id="PTHR10371">
    <property type="entry name" value="NADH DEHYDROGENASE UBIQUINONE FLAVOPROTEIN 2, MITOCHONDRIAL"/>
    <property type="match status" value="1"/>
</dbReference>
<sequence>MSSVIPIQQVDLVGQPIVNYRDVLSGKEIAAIEHECSLYESRPAAAIDALQIVQSERRWISDESLYAIADMLGMSATELEGVATFYNLIYRHPVGEHVIHLCNSISCWLHDYQTITEHLSKTLNIEFGQTTKDGKITLLPNVCLGCCDKAPALMLDGELVENLDIKSIDSLLQGLRGGKNA</sequence>
<evidence type="ECO:0000313" key="12">
    <source>
        <dbReference type="Proteomes" id="UP000006327"/>
    </source>
</evidence>
<dbReference type="InterPro" id="IPR041921">
    <property type="entry name" value="NuoE_N"/>
</dbReference>
<name>K6YSF0_9ALTE</name>
<evidence type="ECO:0000256" key="2">
    <source>
        <dbReference type="ARBA" id="ARBA00019898"/>
    </source>
</evidence>
<protein>
    <recommendedName>
        <fullName evidence="2">NADH-quinone oxidoreductase subunit E</fullName>
    </recommendedName>
    <alternativeName>
        <fullName evidence="7">NADH dehydrogenase I subunit E</fullName>
    </alternativeName>
    <alternativeName>
        <fullName evidence="8">NDH-1 subunit E</fullName>
    </alternativeName>
</protein>
<gene>
    <name evidence="11" type="primary">nuoE</name>
    <name evidence="11" type="ORF">GARC_2652</name>
</gene>
<evidence type="ECO:0000313" key="11">
    <source>
        <dbReference type="EMBL" id="GAC19618.1"/>
    </source>
</evidence>
<dbReference type="InterPro" id="IPR036249">
    <property type="entry name" value="Thioredoxin-like_sf"/>
</dbReference>
<dbReference type="Gene3D" id="1.10.10.1590">
    <property type="entry name" value="NADH-quinone oxidoreductase subunit E"/>
    <property type="match status" value="1"/>
</dbReference>
<dbReference type="eggNOG" id="COG1905">
    <property type="taxonomic scope" value="Bacteria"/>
</dbReference>
<comment type="cofactor">
    <cofactor evidence="9">
        <name>[2Fe-2S] cluster</name>
        <dbReference type="ChEBI" id="CHEBI:190135"/>
    </cofactor>
</comment>
<dbReference type="EMBL" id="BAEO01000034">
    <property type="protein sequence ID" value="GAC19618.1"/>
    <property type="molecule type" value="Genomic_DNA"/>
</dbReference>
<keyword evidence="11" id="KW-0560">Oxidoreductase</keyword>
<dbReference type="SUPFAM" id="SSF52833">
    <property type="entry name" value="Thioredoxin-like"/>
    <property type="match status" value="1"/>
</dbReference>
<keyword evidence="12" id="KW-1185">Reference proteome</keyword>
<feature type="binding site" evidence="10">
    <location>
        <position position="107"/>
    </location>
    <ligand>
        <name>[2Fe-2S] cluster</name>
        <dbReference type="ChEBI" id="CHEBI:190135"/>
    </ligand>
</feature>
<dbReference type="Gene3D" id="3.40.30.10">
    <property type="entry name" value="Glutaredoxin"/>
    <property type="match status" value="1"/>
</dbReference>
<evidence type="ECO:0000256" key="7">
    <source>
        <dbReference type="ARBA" id="ARBA00031580"/>
    </source>
</evidence>
<keyword evidence="4 10" id="KW-0479">Metal-binding</keyword>
<dbReference type="Pfam" id="PF01257">
    <property type="entry name" value="2Fe-2S_thioredx"/>
    <property type="match status" value="1"/>
</dbReference>
<evidence type="ECO:0000256" key="5">
    <source>
        <dbReference type="ARBA" id="ARBA00023004"/>
    </source>
</evidence>
<organism evidence="11 12">
    <name type="scientific">Paraglaciecola arctica BSs20135</name>
    <dbReference type="NCBI Taxonomy" id="493475"/>
    <lineage>
        <taxon>Bacteria</taxon>
        <taxon>Pseudomonadati</taxon>
        <taxon>Pseudomonadota</taxon>
        <taxon>Gammaproteobacteria</taxon>
        <taxon>Alteromonadales</taxon>
        <taxon>Alteromonadaceae</taxon>
        <taxon>Paraglaciecola</taxon>
    </lineage>
</organism>
<dbReference type="PIRSF" id="PIRSF000216">
    <property type="entry name" value="NADH_DH_24kDa"/>
    <property type="match status" value="1"/>
</dbReference>
<comment type="caution">
    <text evidence="11">The sequence shown here is derived from an EMBL/GenBank/DDBJ whole genome shotgun (WGS) entry which is preliminary data.</text>
</comment>
<dbReference type="InterPro" id="IPR002023">
    <property type="entry name" value="NuoE-like"/>
</dbReference>
<feature type="binding site" evidence="10">
    <location>
        <position position="143"/>
    </location>
    <ligand>
        <name>[2Fe-2S] cluster</name>
        <dbReference type="ChEBI" id="CHEBI:190135"/>
    </ligand>
</feature>
<dbReference type="GO" id="GO:0003954">
    <property type="term" value="F:NADH dehydrogenase activity"/>
    <property type="evidence" value="ECO:0007669"/>
    <property type="project" value="TreeGrafter"/>
</dbReference>
<dbReference type="GO" id="GO:0046872">
    <property type="term" value="F:metal ion binding"/>
    <property type="evidence" value="ECO:0007669"/>
    <property type="project" value="UniProtKB-KW"/>
</dbReference>
<accession>K6YSF0</accession>
<dbReference type="Proteomes" id="UP000006327">
    <property type="component" value="Unassembled WGS sequence"/>
</dbReference>
<feature type="binding site" evidence="10">
    <location>
        <position position="102"/>
    </location>
    <ligand>
        <name>[2Fe-2S] cluster</name>
        <dbReference type="ChEBI" id="CHEBI:190135"/>
    </ligand>
</feature>